<dbReference type="InterPro" id="IPR025997">
    <property type="entry name" value="SBP_2_dom"/>
</dbReference>
<dbReference type="CDD" id="cd01392">
    <property type="entry name" value="HTH_LacI"/>
    <property type="match status" value="1"/>
</dbReference>
<dbReference type="InterPro" id="IPR050555">
    <property type="entry name" value="Bact_Solute-Bind_Prot2"/>
</dbReference>
<dbReference type="Pfam" id="PF13407">
    <property type="entry name" value="Peripla_BP_4"/>
    <property type="match status" value="1"/>
</dbReference>
<dbReference type="PANTHER" id="PTHR30036">
    <property type="entry name" value="D-XYLOSE-BINDING PERIPLASMIC PROTEIN"/>
    <property type="match status" value="1"/>
</dbReference>
<dbReference type="PANTHER" id="PTHR30036:SF7">
    <property type="entry name" value="ABC TRANSPORTER PERIPLASMIC-BINDING PROTEIN YPHF"/>
    <property type="match status" value="1"/>
</dbReference>
<dbReference type="Pfam" id="PF00356">
    <property type="entry name" value="LacI"/>
    <property type="match status" value="1"/>
</dbReference>
<evidence type="ECO:0000313" key="4">
    <source>
        <dbReference type="EMBL" id="UOF90958.1"/>
    </source>
</evidence>
<protein>
    <submittedName>
        <fullName evidence="4">LacI family DNA-binding transcriptional regulator</fullName>
    </submittedName>
</protein>
<keyword evidence="5" id="KW-1185">Reference proteome</keyword>
<evidence type="ECO:0000259" key="3">
    <source>
        <dbReference type="PROSITE" id="PS50932"/>
    </source>
</evidence>
<name>A0ABY4CKA8_9BACL</name>
<dbReference type="InterPro" id="IPR000843">
    <property type="entry name" value="HTH_LacI"/>
</dbReference>
<evidence type="ECO:0000256" key="1">
    <source>
        <dbReference type="ARBA" id="ARBA00004196"/>
    </source>
</evidence>
<comment type="subcellular location">
    <subcellularLocation>
        <location evidence="1">Cell envelope</location>
    </subcellularLocation>
</comment>
<dbReference type="InterPro" id="IPR028082">
    <property type="entry name" value="Peripla_BP_I"/>
</dbReference>
<dbReference type="Gene3D" id="3.40.50.2300">
    <property type="match status" value="2"/>
</dbReference>
<feature type="domain" description="HTH lacI-type" evidence="3">
    <location>
        <begin position="3"/>
        <end position="57"/>
    </location>
</feature>
<comment type="similarity">
    <text evidence="2">Belongs to the bacterial solute-binding protein 2 family.</text>
</comment>
<proteinExistence type="inferred from homology"/>
<dbReference type="RefSeq" id="WP_347437652.1">
    <property type="nucleotide sequence ID" value="NZ_CP089291.1"/>
</dbReference>
<evidence type="ECO:0000313" key="5">
    <source>
        <dbReference type="Proteomes" id="UP000830167"/>
    </source>
</evidence>
<gene>
    <name evidence="4" type="ORF">LSG31_01335</name>
</gene>
<sequence length="340" mass="38841">MSVTIKEIAEIAGVHRSTVDKVLHNREGVSDEVRERVKNIIHELGYEPNIIGKALSYQKKTLLVPVLLLDFDTLEEMKAGIEEAYREYKQFGLKIQYYITSNSDPVEQLNIINHLKKKKISGLIITPLNDIRIRNAIDEIVDEGIPVITTNIDLPESKRMCFVGQDMLKAGRVAGELMGEILNGHGKVAIITDSKIQSFVQKRQEGFEKVIKNTYPNIEIVDVVETYEQKLTTFQKTKSLLDKIEDLKGIYITCGNVSEVGKVVRFMNKDKQVKIVSFDVYPEIVQLIKEDVINFTIAQDLFSQGYKPLKILFDYLYHEKKPETEHIKTSIDIKIKGNIE</sequence>
<dbReference type="CDD" id="cd06307">
    <property type="entry name" value="PBP1_sugar_binding"/>
    <property type="match status" value="1"/>
</dbReference>
<keyword evidence="4" id="KW-0238">DNA-binding</keyword>
<dbReference type="Gene3D" id="1.10.260.40">
    <property type="entry name" value="lambda repressor-like DNA-binding domains"/>
    <property type="match status" value="1"/>
</dbReference>
<dbReference type="GO" id="GO:0003677">
    <property type="term" value="F:DNA binding"/>
    <property type="evidence" value="ECO:0007669"/>
    <property type="project" value="UniProtKB-KW"/>
</dbReference>
<reference evidence="4" key="1">
    <citation type="submission" date="2021-12" db="EMBL/GenBank/DDBJ databases">
        <title>Alicyclobacillaceae gen. nov., sp. nov., isolated from chalcocite enrichment system.</title>
        <authorList>
            <person name="Jiang Z."/>
        </authorList>
    </citation>
    <scope>NUCLEOTIDE SEQUENCE</scope>
    <source>
        <strain evidence="4">MYW30-H2</strain>
    </source>
</reference>
<organism evidence="4 5">
    <name type="scientific">Fodinisporobacter ferrooxydans</name>
    <dbReference type="NCBI Taxonomy" id="2901836"/>
    <lineage>
        <taxon>Bacteria</taxon>
        <taxon>Bacillati</taxon>
        <taxon>Bacillota</taxon>
        <taxon>Bacilli</taxon>
        <taxon>Bacillales</taxon>
        <taxon>Alicyclobacillaceae</taxon>
        <taxon>Fodinisporobacter</taxon>
    </lineage>
</organism>
<dbReference type="SUPFAM" id="SSF53822">
    <property type="entry name" value="Periplasmic binding protein-like I"/>
    <property type="match status" value="1"/>
</dbReference>
<dbReference type="EMBL" id="CP089291">
    <property type="protein sequence ID" value="UOF90958.1"/>
    <property type="molecule type" value="Genomic_DNA"/>
</dbReference>
<dbReference type="SUPFAM" id="SSF47413">
    <property type="entry name" value="lambda repressor-like DNA-binding domains"/>
    <property type="match status" value="1"/>
</dbReference>
<dbReference type="PROSITE" id="PS50932">
    <property type="entry name" value="HTH_LACI_2"/>
    <property type="match status" value="1"/>
</dbReference>
<dbReference type="InterPro" id="IPR010982">
    <property type="entry name" value="Lambda_DNA-bd_dom_sf"/>
</dbReference>
<accession>A0ABY4CKA8</accession>
<dbReference type="Proteomes" id="UP000830167">
    <property type="component" value="Chromosome"/>
</dbReference>
<evidence type="ECO:0000256" key="2">
    <source>
        <dbReference type="ARBA" id="ARBA00007639"/>
    </source>
</evidence>
<dbReference type="SMART" id="SM00354">
    <property type="entry name" value="HTH_LACI"/>
    <property type="match status" value="1"/>
</dbReference>